<protein>
    <submittedName>
        <fullName evidence="1">Uncharacterized protein</fullName>
    </submittedName>
</protein>
<organism evidence="1 2">
    <name type="scientific">Aulographum hederae CBS 113979</name>
    <dbReference type="NCBI Taxonomy" id="1176131"/>
    <lineage>
        <taxon>Eukaryota</taxon>
        <taxon>Fungi</taxon>
        <taxon>Dikarya</taxon>
        <taxon>Ascomycota</taxon>
        <taxon>Pezizomycotina</taxon>
        <taxon>Dothideomycetes</taxon>
        <taxon>Pleosporomycetidae</taxon>
        <taxon>Aulographales</taxon>
        <taxon>Aulographaceae</taxon>
    </lineage>
</organism>
<dbReference type="EMBL" id="ML977159">
    <property type="protein sequence ID" value="KAF1985941.1"/>
    <property type="molecule type" value="Genomic_DNA"/>
</dbReference>
<evidence type="ECO:0000313" key="1">
    <source>
        <dbReference type="EMBL" id="KAF1985941.1"/>
    </source>
</evidence>
<keyword evidence="2" id="KW-1185">Reference proteome</keyword>
<evidence type="ECO:0000313" key="2">
    <source>
        <dbReference type="Proteomes" id="UP000800041"/>
    </source>
</evidence>
<name>A0A6G1GYA5_9PEZI</name>
<reference evidence="1" key="1">
    <citation type="journal article" date="2020" name="Stud. Mycol.">
        <title>101 Dothideomycetes genomes: a test case for predicting lifestyles and emergence of pathogens.</title>
        <authorList>
            <person name="Haridas S."/>
            <person name="Albert R."/>
            <person name="Binder M."/>
            <person name="Bloem J."/>
            <person name="Labutti K."/>
            <person name="Salamov A."/>
            <person name="Andreopoulos B."/>
            <person name="Baker S."/>
            <person name="Barry K."/>
            <person name="Bills G."/>
            <person name="Bluhm B."/>
            <person name="Cannon C."/>
            <person name="Castanera R."/>
            <person name="Culley D."/>
            <person name="Daum C."/>
            <person name="Ezra D."/>
            <person name="Gonzalez J."/>
            <person name="Henrissat B."/>
            <person name="Kuo A."/>
            <person name="Liang C."/>
            <person name="Lipzen A."/>
            <person name="Lutzoni F."/>
            <person name="Magnuson J."/>
            <person name="Mondo S."/>
            <person name="Nolan M."/>
            <person name="Ohm R."/>
            <person name="Pangilinan J."/>
            <person name="Park H.-J."/>
            <person name="Ramirez L."/>
            <person name="Alfaro M."/>
            <person name="Sun H."/>
            <person name="Tritt A."/>
            <person name="Yoshinaga Y."/>
            <person name="Zwiers L.-H."/>
            <person name="Turgeon B."/>
            <person name="Goodwin S."/>
            <person name="Spatafora J."/>
            <person name="Crous P."/>
            <person name="Grigoriev I."/>
        </authorList>
    </citation>
    <scope>NUCLEOTIDE SEQUENCE</scope>
    <source>
        <strain evidence="1">CBS 113979</strain>
    </source>
</reference>
<sequence length="114" mass="12478">MSGTPYGTTTPACREETRTLPLMVHARDISDLDSVVSEAAVVNLGLQEDDGWELWEIEWDVVVVVPGSARQSPAAGLSLLNLVAAFTSNHHPRDTRPPASFLPCPFSVFFRLRS</sequence>
<gene>
    <name evidence="1" type="ORF">K402DRAFT_454632</name>
</gene>
<proteinExistence type="predicted"/>
<dbReference type="Proteomes" id="UP000800041">
    <property type="component" value="Unassembled WGS sequence"/>
</dbReference>
<accession>A0A6G1GYA5</accession>
<dbReference type="AlphaFoldDB" id="A0A6G1GYA5"/>